<dbReference type="Proteomes" id="UP000054538">
    <property type="component" value="Unassembled WGS sequence"/>
</dbReference>
<evidence type="ECO:0000313" key="3">
    <source>
        <dbReference type="EMBL" id="KIK97238.1"/>
    </source>
</evidence>
<dbReference type="EMBL" id="KN824945">
    <property type="protein sequence ID" value="KIK97238.1"/>
    <property type="molecule type" value="Genomic_DNA"/>
</dbReference>
<dbReference type="PROSITE" id="PS00062">
    <property type="entry name" value="ALDOKETO_REDUCTASE_2"/>
    <property type="match status" value="1"/>
</dbReference>
<dbReference type="Gene3D" id="3.20.20.100">
    <property type="entry name" value="NADP-dependent oxidoreductase domain"/>
    <property type="match status" value="2"/>
</dbReference>
<protein>
    <recommendedName>
        <fullName evidence="5">NADP-dependent oxidoreductase domain-containing protein</fullName>
    </recommendedName>
</protein>
<keyword evidence="4" id="KW-1185">Reference proteome</keyword>
<reference evidence="3 4" key="1">
    <citation type="submission" date="2014-04" db="EMBL/GenBank/DDBJ databases">
        <authorList>
            <consortium name="DOE Joint Genome Institute"/>
            <person name="Kuo A."/>
            <person name="Kohler A."/>
            <person name="Jargeat P."/>
            <person name="Nagy L.G."/>
            <person name="Floudas D."/>
            <person name="Copeland A."/>
            <person name="Barry K.W."/>
            <person name="Cichocki N."/>
            <person name="Veneault-Fourrey C."/>
            <person name="LaButti K."/>
            <person name="Lindquist E.A."/>
            <person name="Lipzen A."/>
            <person name="Lundell T."/>
            <person name="Morin E."/>
            <person name="Murat C."/>
            <person name="Sun H."/>
            <person name="Tunlid A."/>
            <person name="Henrissat B."/>
            <person name="Grigoriev I.V."/>
            <person name="Hibbett D.S."/>
            <person name="Martin F."/>
            <person name="Nordberg H.P."/>
            <person name="Cantor M.N."/>
            <person name="Hua S.X."/>
        </authorList>
    </citation>
    <scope>NUCLEOTIDE SEQUENCE [LARGE SCALE GENOMIC DNA]</scope>
    <source>
        <strain evidence="3 4">Ve08.2h10</strain>
    </source>
</reference>
<dbReference type="GO" id="GO:0016616">
    <property type="term" value="F:oxidoreductase activity, acting on the CH-OH group of donors, NAD or NADP as acceptor"/>
    <property type="evidence" value="ECO:0007669"/>
    <property type="project" value="UniProtKB-ARBA"/>
</dbReference>
<evidence type="ECO:0000313" key="4">
    <source>
        <dbReference type="Proteomes" id="UP000054538"/>
    </source>
</evidence>
<dbReference type="SUPFAM" id="SSF51430">
    <property type="entry name" value="NAD(P)-linked oxidoreductase"/>
    <property type="match status" value="1"/>
</dbReference>
<proteinExistence type="predicted"/>
<gene>
    <name evidence="3" type="ORF">PAXRUDRAFT_31902</name>
</gene>
<evidence type="ECO:0000256" key="2">
    <source>
        <dbReference type="ARBA" id="ARBA00023002"/>
    </source>
</evidence>
<dbReference type="InterPro" id="IPR018170">
    <property type="entry name" value="Aldo/ket_reductase_CS"/>
</dbReference>
<keyword evidence="1" id="KW-0521">NADP</keyword>
<dbReference type="InParanoid" id="A0A0D0DTJ3"/>
<sequence length="214" mass="23481">MTAAAITLDNGVQIAGTGTGVGSQACPCVPTVLQAGYRHIDTAAMYGKDSSAIRLPWEIIRKSGIPRGDIFVAPELPRRCSWKLDETGSFNDTSWKEMEKLSKTGKVEVIGVSNFSIKTYDIICPSDMNALANMYNATPTQIIHSWRRQRGAAVITNSENVNRQKDDLKTITASPEAMQRINTLDSGKRVCVKPDKNGKTLGWGHEWLGWVAAR</sequence>
<evidence type="ECO:0000256" key="1">
    <source>
        <dbReference type="ARBA" id="ARBA00022857"/>
    </source>
</evidence>
<dbReference type="InterPro" id="IPR036812">
    <property type="entry name" value="NAD(P)_OxRdtase_dom_sf"/>
</dbReference>
<evidence type="ECO:0008006" key="5">
    <source>
        <dbReference type="Google" id="ProtNLM"/>
    </source>
</evidence>
<reference evidence="4" key="2">
    <citation type="submission" date="2015-01" db="EMBL/GenBank/DDBJ databases">
        <title>Evolutionary Origins and Diversification of the Mycorrhizal Mutualists.</title>
        <authorList>
            <consortium name="DOE Joint Genome Institute"/>
            <consortium name="Mycorrhizal Genomics Consortium"/>
            <person name="Kohler A."/>
            <person name="Kuo A."/>
            <person name="Nagy L.G."/>
            <person name="Floudas D."/>
            <person name="Copeland A."/>
            <person name="Barry K.W."/>
            <person name="Cichocki N."/>
            <person name="Veneault-Fourrey C."/>
            <person name="LaButti K."/>
            <person name="Lindquist E.A."/>
            <person name="Lipzen A."/>
            <person name="Lundell T."/>
            <person name="Morin E."/>
            <person name="Murat C."/>
            <person name="Riley R."/>
            <person name="Ohm R."/>
            <person name="Sun H."/>
            <person name="Tunlid A."/>
            <person name="Henrissat B."/>
            <person name="Grigoriev I.V."/>
            <person name="Hibbett D.S."/>
            <person name="Martin F."/>
        </authorList>
    </citation>
    <scope>NUCLEOTIDE SEQUENCE [LARGE SCALE GENOMIC DNA]</scope>
    <source>
        <strain evidence="4">Ve08.2h10</strain>
    </source>
</reference>
<name>A0A0D0DTJ3_9AGAM</name>
<dbReference type="OrthoDB" id="416253at2759"/>
<dbReference type="PANTHER" id="PTHR43827">
    <property type="entry name" value="2,5-DIKETO-D-GLUCONIC ACID REDUCTASE"/>
    <property type="match status" value="1"/>
</dbReference>
<dbReference type="STRING" id="930991.A0A0D0DTJ3"/>
<keyword evidence="2" id="KW-0560">Oxidoreductase</keyword>
<dbReference type="HOGENOM" id="CLU_1256168_0_0_1"/>
<dbReference type="InterPro" id="IPR020471">
    <property type="entry name" value="AKR"/>
</dbReference>
<dbReference type="AlphaFoldDB" id="A0A0D0DTJ3"/>
<dbReference type="PANTHER" id="PTHR43827:SF3">
    <property type="entry name" value="NADP-DEPENDENT OXIDOREDUCTASE DOMAIN-CONTAINING PROTEIN"/>
    <property type="match status" value="1"/>
</dbReference>
<organism evidence="3 4">
    <name type="scientific">Paxillus rubicundulus Ve08.2h10</name>
    <dbReference type="NCBI Taxonomy" id="930991"/>
    <lineage>
        <taxon>Eukaryota</taxon>
        <taxon>Fungi</taxon>
        <taxon>Dikarya</taxon>
        <taxon>Basidiomycota</taxon>
        <taxon>Agaricomycotina</taxon>
        <taxon>Agaricomycetes</taxon>
        <taxon>Agaricomycetidae</taxon>
        <taxon>Boletales</taxon>
        <taxon>Paxilineae</taxon>
        <taxon>Paxillaceae</taxon>
        <taxon>Paxillus</taxon>
    </lineage>
</organism>
<accession>A0A0D0DTJ3</accession>